<keyword evidence="3" id="KW-1185">Reference proteome</keyword>
<sequence>MSTFNQLGMLLPEDIHPLVDNIDPTDGSSADITPASSPNCPSGTTDEGTTVVLFDDGDYFEGGSANPEFPVCVLDQDILADTTLTNDHVYVLDGEVFVGTGDAEDATPPSPGNEVVLTIESGVQIYADQGSASAIRVTRGAQIDAQGTMEQPIIMGAVPVAGFAREIDGDPTDLTGRGDWGGLVLNGYARTNSTEDAGNIPNELTSEATNRNVFFGGNDDGDSSGTVSYVIIAESGVAFAPDAEVQGLTLEGVGSGTTINNIQVIGSNDDGIEWFGGAVNQSNILINGAEDDGLDIDLGFRGTIKNFIVRQANGLGDHGTESDNDGDNFGAMPVSRPVLANGLFLIWGDGESGGALLREGYGANFENVVIADGATLMGAPSAAVAGTSCIDNDDEVDEDLNAFGLAYFCSVGAAEPDGDTFEEDWFAGMAQDGSTVTFEGMEDDTISVDPASYQVTTAVSPSSAVSEADSYMGPVSSADAQAQTEWWRGWTVHFGQ</sequence>
<protein>
    <recommendedName>
        <fullName evidence="4">T5SS/PEP-CTERM-associated repeat-containing protein</fullName>
    </recommendedName>
</protein>
<dbReference type="PANTHER" id="PTHR41339">
    <property type="entry name" value="LIPL48"/>
    <property type="match status" value="1"/>
</dbReference>
<feature type="compositionally biased region" description="Polar residues" evidence="1">
    <location>
        <begin position="26"/>
        <end position="46"/>
    </location>
</feature>
<dbReference type="PANTHER" id="PTHR41339:SF1">
    <property type="entry name" value="SECRETED PROTEIN"/>
    <property type="match status" value="1"/>
</dbReference>
<accession>A0ABU3BYG3</accession>
<evidence type="ECO:0000313" key="3">
    <source>
        <dbReference type="Proteomes" id="UP001251857"/>
    </source>
</evidence>
<evidence type="ECO:0008006" key="4">
    <source>
        <dbReference type="Google" id="ProtNLM"/>
    </source>
</evidence>
<dbReference type="EMBL" id="JAVRIB010000004">
    <property type="protein sequence ID" value="MDT0634350.1"/>
    <property type="molecule type" value="Genomic_DNA"/>
</dbReference>
<dbReference type="RefSeq" id="WP_311652110.1">
    <property type="nucleotide sequence ID" value="NZ_JAVRIB010000004.1"/>
</dbReference>
<gene>
    <name evidence="2" type="ORF">RM532_05205</name>
</gene>
<name>A0ABU3BYG3_9GAMM</name>
<evidence type="ECO:0000256" key="1">
    <source>
        <dbReference type="SAM" id="MobiDB-lite"/>
    </source>
</evidence>
<comment type="caution">
    <text evidence="2">The sequence shown here is derived from an EMBL/GenBank/DDBJ whole genome shotgun (WGS) entry which is preliminary data.</text>
</comment>
<evidence type="ECO:0000313" key="2">
    <source>
        <dbReference type="EMBL" id="MDT0634350.1"/>
    </source>
</evidence>
<dbReference type="Proteomes" id="UP001251857">
    <property type="component" value="Unassembled WGS sequence"/>
</dbReference>
<organism evidence="2 3">
    <name type="scientific">Spectribacter hydrogenoxidans</name>
    <dbReference type="NCBI Taxonomy" id="3075608"/>
    <lineage>
        <taxon>Bacteria</taxon>
        <taxon>Pseudomonadati</taxon>
        <taxon>Pseudomonadota</taxon>
        <taxon>Gammaproteobacteria</taxon>
        <taxon>Salinisphaerales</taxon>
        <taxon>Salinisphaeraceae</taxon>
        <taxon>Spectribacter</taxon>
    </lineage>
</organism>
<proteinExistence type="predicted"/>
<feature type="region of interest" description="Disordered" evidence="1">
    <location>
        <begin position="22"/>
        <end position="46"/>
    </location>
</feature>
<reference evidence="2 3" key="1">
    <citation type="submission" date="2023-09" db="EMBL/GenBank/DDBJ databases">
        <authorList>
            <person name="Rey-Velasco X."/>
        </authorList>
    </citation>
    <scope>NUCLEOTIDE SEQUENCE [LARGE SCALE GENOMIC DNA]</scope>
    <source>
        <strain evidence="2 3">W335</strain>
    </source>
</reference>